<dbReference type="AlphaFoldDB" id="A0A1M7DRF9"/>
<dbReference type="EMBL" id="FRCK01000001">
    <property type="protein sequence ID" value="SHL82080.1"/>
    <property type="molecule type" value="Genomic_DNA"/>
</dbReference>
<keyword evidence="2" id="KW-1185">Reference proteome</keyword>
<accession>A0A1M7DRF9</accession>
<dbReference type="Proteomes" id="UP000184444">
    <property type="component" value="Unassembled WGS sequence"/>
</dbReference>
<proteinExistence type="predicted"/>
<dbReference type="OrthoDB" id="7860386at2"/>
<sequence>MLKPVLVVLTLAQGGGTHLALTSAEDAEECLAKADVVTQVLEGAGLQVIEARCAETALNFTPYSHSAQSGSHIHRWRVTLPETGAIIEPLAADDSCDPAPDAVPAVHCALSAQGIEQDG</sequence>
<evidence type="ECO:0000313" key="2">
    <source>
        <dbReference type="Proteomes" id="UP000184444"/>
    </source>
</evidence>
<protein>
    <submittedName>
        <fullName evidence="1">Uncharacterized protein</fullName>
    </submittedName>
</protein>
<gene>
    <name evidence="1" type="ORF">SAMN05444389_101520</name>
</gene>
<reference evidence="2" key="1">
    <citation type="submission" date="2016-11" db="EMBL/GenBank/DDBJ databases">
        <authorList>
            <person name="Varghese N."/>
            <person name="Submissions S."/>
        </authorList>
    </citation>
    <scope>NUCLEOTIDE SEQUENCE [LARGE SCALE GENOMIC DNA]</scope>
    <source>
        <strain evidence="2">DSM 6637</strain>
    </source>
</reference>
<organism evidence="1 2">
    <name type="scientific">Paracoccus solventivorans</name>
    <dbReference type="NCBI Taxonomy" id="53463"/>
    <lineage>
        <taxon>Bacteria</taxon>
        <taxon>Pseudomonadati</taxon>
        <taxon>Pseudomonadota</taxon>
        <taxon>Alphaproteobacteria</taxon>
        <taxon>Rhodobacterales</taxon>
        <taxon>Paracoccaceae</taxon>
        <taxon>Paracoccus</taxon>
    </lineage>
</organism>
<dbReference type="RefSeq" id="WP_143159581.1">
    <property type="nucleotide sequence ID" value="NZ_FRCK01000001.1"/>
</dbReference>
<name>A0A1M7DRF9_9RHOB</name>
<evidence type="ECO:0000313" key="1">
    <source>
        <dbReference type="EMBL" id="SHL82080.1"/>
    </source>
</evidence>